<feature type="chain" id="PRO_5042017402" evidence="1">
    <location>
        <begin position="25"/>
        <end position="101"/>
    </location>
</feature>
<dbReference type="PROSITE" id="PS51257">
    <property type="entry name" value="PROKAR_LIPOPROTEIN"/>
    <property type="match status" value="1"/>
</dbReference>
<dbReference type="EMBL" id="JAJJMB010001820">
    <property type="protein sequence ID" value="KAI3955046.1"/>
    <property type="molecule type" value="Genomic_DNA"/>
</dbReference>
<organism evidence="2 3">
    <name type="scientific">Papaver atlanticum</name>
    <dbReference type="NCBI Taxonomy" id="357466"/>
    <lineage>
        <taxon>Eukaryota</taxon>
        <taxon>Viridiplantae</taxon>
        <taxon>Streptophyta</taxon>
        <taxon>Embryophyta</taxon>
        <taxon>Tracheophyta</taxon>
        <taxon>Spermatophyta</taxon>
        <taxon>Magnoliopsida</taxon>
        <taxon>Ranunculales</taxon>
        <taxon>Papaveraceae</taxon>
        <taxon>Papaveroideae</taxon>
        <taxon>Papaver</taxon>
    </lineage>
</organism>
<protein>
    <submittedName>
        <fullName evidence="2">Uncharacterized protein</fullName>
    </submittedName>
</protein>
<reference evidence="2" key="1">
    <citation type="submission" date="2022-04" db="EMBL/GenBank/DDBJ databases">
        <title>A functionally conserved STORR gene fusion in Papaver species that diverged 16.8 million years ago.</title>
        <authorList>
            <person name="Catania T."/>
        </authorList>
    </citation>
    <scope>NUCLEOTIDE SEQUENCE</scope>
    <source>
        <strain evidence="2">S-188037</strain>
    </source>
</reference>
<sequence length="101" mass="10517">MAKNALSPFFFGLLFLVLIAFISGHGGGVSCQSTKNYCNPGTGSPFGYRVQQNTCFGCNSYCQSLALPVGYPPNSGVQSGTCFQVAAPGPVSQYVCLCCVA</sequence>
<comment type="caution">
    <text evidence="2">The sequence shown here is derived from an EMBL/GenBank/DDBJ whole genome shotgun (WGS) entry which is preliminary data.</text>
</comment>
<dbReference type="Proteomes" id="UP001202328">
    <property type="component" value="Unassembled WGS sequence"/>
</dbReference>
<keyword evidence="3" id="KW-1185">Reference proteome</keyword>
<feature type="signal peptide" evidence="1">
    <location>
        <begin position="1"/>
        <end position="24"/>
    </location>
</feature>
<name>A0AAD4XTS1_9MAGN</name>
<keyword evidence="1" id="KW-0732">Signal</keyword>
<dbReference type="AlphaFoldDB" id="A0AAD4XTS1"/>
<gene>
    <name evidence="2" type="ORF">MKW98_005049</name>
</gene>
<proteinExistence type="predicted"/>
<evidence type="ECO:0000313" key="2">
    <source>
        <dbReference type="EMBL" id="KAI3955046.1"/>
    </source>
</evidence>
<accession>A0AAD4XTS1</accession>
<evidence type="ECO:0000256" key="1">
    <source>
        <dbReference type="SAM" id="SignalP"/>
    </source>
</evidence>
<evidence type="ECO:0000313" key="3">
    <source>
        <dbReference type="Proteomes" id="UP001202328"/>
    </source>
</evidence>